<accession>A0AAW2H9I5</accession>
<dbReference type="PANTHER" id="PTHR43531">
    <property type="entry name" value="PROTEIN ICFG"/>
    <property type="match status" value="1"/>
</dbReference>
<dbReference type="GO" id="GO:0007165">
    <property type="term" value="P:signal transduction"/>
    <property type="evidence" value="ECO:0007669"/>
    <property type="project" value="UniProtKB-KW"/>
</dbReference>
<dbReference type="InterPro" id="IPR004089">
    <property type="entry name" value="MCPsignal_dom"/>
</dbReference>
<keyword evidence="5" id="KW-0812">Transmembrane</keyword>
<feature type="transmembrane region" description="Helical" evidence="5">
    <location>
        <begin position="78"/>
        <end position="105"/>
    </location>
</feature>
<evidence type="ECO:0000256" key="2">
    <source>
        <dbReference type="ARBA" id="ARBA00029447"/>
    </source>
</evidence>
<reference evidence="8" key="1">
    <citation type="journal article" date="2024" name="Gigascience">
        <title>Chromosome-level genome of the poultry shaft louse Menopon gallinae provides insight into the host-switching and adaptive evolution of parasitic lice.</title>
        <authorList>
            <person name="Xu Y."/>
            <person name="Ma L."/>
            <person name="Liu S."/>
            <person name="Liang Y."/>
            <person name="Liu Q."/>
            <person name="He Z."/>
            <person name="Tian L."/>
            <person name="Duan Y."/>
            <person name="Cai W."/>
            <person name="Li H."/>
            <person name="Song F."/>
        </authorList>
    </citation>
    <scope>NUCLEOTIDE SEQUENCE</scope>
    <source>
        <strain evidence="8">Cailab_2023a</strain>
    </source>
</reference>
<evidence type="ECO:0000256" key="1">
    <source>
        <dbReference type="ARBA" id="ARBA00022500"/>
    </source>
</evidence>
<evidence type="ECO:0000313" key="8">
    <source>
        <dbReference type="EMBL" id="KAL0266208.1"/>
    </source>
</evidence>
<dbReference type="EMBL" id="JARGDH010000006">
    <property type="protein sequence ID" value="KAL0266208.1"/>
    <property type="molecule type" value="Genomic_DNA"/>
</dbReference>
<evidence type="ECO:0000256" key="3">
    <source>
        <dbReference type="PROSITE-ProRule" id="PRU00284"/>
    </source>
</evidence>
<feature type="domain" description="Methyl-accepting transducer" evidence="6">
    <location>
        <begin position="160"/>
        <end position="375"/>
    </location>
</feature>
<feature type="region of interest" description="Disordered" evidence="4">
    <location>
        <begin position="194"/>
        <end position="214"/>
    </location>
</feature>
<feature type="domain" description="HAMP" evidence="7">
    <location>
        <begin position="102"/>
        <end position="155"/>
    </location>
</feature>
<gene>
    <name evidence="8" type="ORF">PYX00_011926</name>
</gene>
<protein>
    <recommendedName>
        <fullName evidence="9">Methyl-accepting chemotaxis protein</fullName>
    </recommendedName>
</protein>
<evidence type="ECO:0000259" key="7">
    <source>
        <dbReference type="PROSITE" id="PS50885"/>
    </source>
</evidence>
<evidence type="ECO:0000256" key="4">
    <source>
        <dbReference type="SAM" id="MobiDB-lite"/>
    </source>
</evidence>
<dbReference type="PROSITE" id="PS50885">
    <property type="entry name" value="HAMP"/>
    <property type="match status" value="1"/>
</dbReference>
<dbReference type="GO" id="GO:0006935">
    <property type="term" value="P:chemotaxis"/>
    <property type="evidence" value="ECO:0007669"/>
    <property type="project" value="UniProtKB-KW"/>
</dbReference>
<dbReference type="PANTHER" id="PTHR43531:SF11">
    <property type="entry name" value="METHYL-ACCEPTING CHEMOTAXIS PROTEIN 3"/>
    <property type="match status" value="1"/>
</dbReference>
<keyword evidence="5" id="KW-0472">Membrane</keyword>
<dbReference type="InterPro" id="IPR004090">
    <property type="entry name" value="Chemotax_Me-accpt_rcpt"/>
</dbReference>
<dbReference type="GO" id="GO:0005886">
    <property type="term" value="C:plasma membrane"/>
    <property type="evidence" value="ECO:0007669"/>
    <property type="project" value="TreeGrafter"/>
</dbReference>
<keyword evidence="3" id="KW-0807">Transducer</keyword>
<dbReference type="InterPro" id="IPR003660">
    <property type="entry name" value="HAMP_dom"/>
</dbReference>
<comment type="similarity">
    <text evidence="2">Belongs to the methyl-accepting chemotaxis (MCP) protein family.</text>
</comment>
<proteinExistence type="inferred from homology"/>
<dbReference type="SMART" id="SM00283">
    <property type="entry name" value="MA"/>
    <property type="match status" value="1"/>
</dbReference>
<dbReference type="Gene3D" id="1.10.287.950">
    <property type="entry name" value="Methyl-accepting chemotaxis protein"/>
    <property type="match status" value="1"/>
</dbReference>
<dbReference type="GO" id="GO:0004888">
    <property type="term" value="F:transmembrane signaling receptor activity"/>
    <property type="evidence" value="ECO:0007669"/>
    <property type="project" value="InterPro"/>
</dbReference>
<keyword evidence="5" id="KW-1133">Transmembrane helix</keyword>
<comment type="caution">
    <text evidence="8">The sequence shown here is derived from an EMBL/GenBank/DDBJ whole genome shotgun (WGS) entry which is preliminary data.</text>
</comment>
<feature type="compositionally biased region" description="Low complexity" evidence="4">
    <location>
        <begin position="425"/>
        <end position="440"/>
    </location>
</feature>
<sequence length="450" mass="48325">MVYARGLKTGNGEEEKAYREIVPREIDSFIKSFSSLDQALRAGQVANEASLATLEDGFYYEGDIDADKSDLMGVGQEITWVLLGTIIIAIVFFTFLVIFMVASIVTNLNRAVKFAEAMAEGDLAAHIEVKDTKDETAILVNSLVTMRGHFLETILAVKESVESVYSGSQEISSASQNLSSIATEQAATAEEISASTEHMTQSMRENAEGAANTEKLAEATKEKTAAGGQEVVSAIEAIRVISQKIGIIEEIASQTNLLALNAAIEAARAGEQGKGFAVVASEVRKLAEQSRVAASEITELSSNTMVISERANKSFSEILPAIEQTSKLVEEIAYSSREQQTKAEQIGVAIEQMESAVQTTASSSQELSSMAQELLKQAKGLGEAVAFFKVDETLGGGTTRGRATNYTQSPTFVKKEEAITPLPRSSSNSSSLGNTSNNKNYQELDDFADF</sequence>
<keyword evidence="1" id="KW-0145">Chemotaxis</keyword>
<dbReference type="SUPFAM" id="SSF58104">
    <property type="entry name" value="Methyl-accepting chemotaxis protein (MCP) signaling domain"/>
    <property type="match status" value="1"/>
</dbReference>
<name>A0AAW2H9I5_9NEOP</name>
<dbReference type="PROSITE" id="PS50111">
    <property type="entry name" value="CHEMOTAXIS_TRANSDUC_2"/>
    <property type="match status" value="1"/>
</dbReference>
<feature type="region of interest" description="Disordered" evidence="4">
    <location>
        <begin position="398"/>
        <end position="450"/>
    </location>
</feature>
<evidence type="ECO:0000256" key="5">
    <source>
        <dbReference type="SAM" id="Phobius"/>
    </source>
</evidence>
<dbReference type="Pfam" id="PF00015">
    <property type="entry name" value="MCPsignal"/>
    <property type="match status" value="1"/>
</dbReference>
<dbReference type="AlphaFoldDB" id="A0AAW2H9I5"/>
<organism evidence="8">
    <name type="scientific">Menopon gallinae</name>
    <name type="common">poultry shaft louse</name>
    <dbReference type="NCBI Taxonomy" id="328185"/>
    <lineage>
        <taxon>Eukaryota</taxon>
        <taxon>Metazoa</taxon>
        <taxon>Ecdysozoa</taxon>
        <taxon>Arthropoda</taxon>
        <taxon>Hexapoda</taxon>
        <taxon>Insecta</taxon>
        <taxon>Pterygota</taxon>
        <taxon>Neoptera</taxon>
        <taxon>Paraneoptera</taxon>
        <taxon>Psocodea</taxon>
        <taxon>Troctomorpha</taxon>
        <taxon>Phthiraptera</taxon>
        <taxon>Amblycera</taxon>
        <taxon>Menoponidae</taxon>
        <taxon>Menopon</taxon>
    </lineage>
</organism>
<evidence type="ECO:0000259" key="6">
    <source>
        <dbReference type="PROSITE" id="PS50111"/>
    </source>
</evidence>
<dbReference type="InterPro" id="IPR051310">
    <property type="entry name" value="MCP_chemotaxis"/>
</dbReference>
<dbReference type="PRINTS" id="PR00260">
    <property type="entry name" value="CHEMTRNSDUCR"/>
</dbReference>
<evidence type="ECO:0008006" key="9">
    <source>
        <dbReference type="Google" id="ProtNLM"/>
    </source>
</evidence>